<protein>
    <recommendedName>
        <fullName evidence="6">Peptidase</fullName>
    </recommendedName>
</protein>
<evidence type="ECO:0000313" key="5">
    <source>
        <dbReference type="Proteomes" id="UP000235111"/>
    </source>
</evidence>
<proteinExistence type="predicted"/>
<keyword evidence="2" id="KW-0472">Membrane</keyword>
<dbReference type="Proteomes" id="UP000235111">
    <property type="component" value="Unassembled WGS sequence"/>
</dbReference>
<keyword evidence="3" id="KW-0732">Signal</keyword>
<feature type="coiled-coil region" evidence="1">
    <location>
        <begin position="39"/>
        <end position="66"/>
    </location>
</feature>
<accession>A0ABX4SD79</accession>
<evidence type="ECO:0000256" key="3">
    <source>
        <dbReference type="SAM" id="SignalP"/>
    </source>
</evidence>
<name>A0ABX4SD79_9BIFI</name>
<keyword evidence="1" id="KW-0175">Coiled coil</keyword>
<keyword evidence="2" id="KW-0812">Transmembrane</keyword>
<evidence type="ECO:0000313" key="4">
    <source>
        <dbReference type="EMBL" id="PKZ19095.1"/>
    </source>
</evidence>
<sequence length="256" mass="26652">MLNKKAIAAFAAGATLLSGFAFAAPAMADSANLPQTAIENAKKQEKADAAELAKKVEENKAKENKAVLDNLDKSKAFDNFLNGSEKGDIVNGSLGTLNGRGAAEVSAARSKANEATAALNALKAKWADMLAQADYLDAEGEHEAAAALRKAYYTNVPFLDSISAATKNEKEAKDELAKAEKAYKESKERFAKFLNNLGGKKADVKKADVKKSDKKSAAKTPVAAAPLAKTGAAVAMAAVAASVLAGMGAALRKIRH</sequence>
<reference evidence="4 5" key="1">
    <citation type="submission" date="2017-12" db="EMBL/GenBank/DDBJ databases">
        <title>Phylogenetic diversity of female urinary microbiome.</title>
        <authorList>
            <person name="Thomas-White K."/>
            <person name="Wolfe A.J."/>
        </authorList>
    </citation>
    <scope>NUCLEOTIDE SEQUENCE [LARGE SCALE GENOMIC DNA]</scope>
    <source>
        <strain evidence="4 5">UMB0912</strain>
    </source>
</reference>
<gene>
    <name evidence="4" type="ORF">CYJ59_01210</name>
</gene>
<dbReference type="RefSeq" id="WP_101885876.1">
    <property type="nucleotide sequence ID" value="NZ_JBKFWH010000001.1"/>
</dbReference>
<dbReference type="EMBL" id="PKHC01000001">
    <property type="protein sequence ID" value="PKZ19095.1"/>
    <property type="molecule type" value="Genomic_DNA"/>
</dbReference>
<organism evidence="4 5">
    <name type="scientific">Gardnerella leopoldii</name>
    <dbReference type="NCBI Taxonomy" id="2792978"/>
    <lineage>
        <taxon>Bacteria</taxon>
        <taxon>Bacillati</taxon>
        <taxon>Actinomycetota</taxon>
        <taxon>Actinomycetes</taxon>
        <taxon>Bifidobacteriales</taxon>
        <taxon>Bifidobacteriaceae</taxon>
        <taxon>Gardnerella</taxon>
    </lineage>
</organism>
<feature type="transmembrane region" description="Helical" evidence="2">
    <location>
        <begin position="231"/>
        <end position="251"/>
    </location>
</feature>
<feature type="signal peptide" evidence="3">
    <location>
        <begin position="1"/>
        <end position="23"/>
    </location>
</feature>
<keyword evidence="5" id="KW-1185">Reference proteome</keyword>
<feature type="chain" id="PRO_5045658377" description="Peptidase" evidence="3">
    <location>
        <begin position="24"/>
        <end position="256"/>
    </location>
</feature>
<evidence type="ECO:0000256" key="1">
    <source>
        <dbReference type="SAM" id="Coils"/>
    </source>
</evidence>
<comment type="caution">
    <text evidence="4">The sequence shown here is derived from an EMBL/GenBank/DDBJ whole genome shotgun (WGS) entry which is preliminary data.</text>
</comment>
<keyword evidence="2" id="KW-1133">Transmembrane helix</keyword>
<feature type="coiled-coil region" evidence="1">
    <location>
        <begin position="162"/>
        <end position="196"/>
    </location>
</feature>
<evidence type="ECO:0000256" key="2">
    <source>
        <dbReference type="SAM" id="Phobius"/>
    </source>
</evidence>
<evidence type="ECO:0008006" key="6">
    <source>
        <dbReference type="Google" id="ProtNLM"/>
    </source>
</evidence>